<proteinExistence type="predicted"/>
<dbReference type="GO" id="GO:0019901">
    <property type="term" value="F:protein kinase binding"/>
    <property type="evidence" value="ECO:0007669"/>
    <property type="project" value="InterPro"/>
</dbReference>
<reference evidence="3" key="3">
    <citation type="submission" date="2018-08" db="EMBL/GenBank/DDBJ databases">
        <authorList>
            <person name="Guldener U."/>
        </authorList>
    </citation>
    <scope>NUCLEOTIDE SEQUENCE</scope>
    <source>
        <strain evidence="3">UB2</strain>
    </source>
</reference>
<dbReference type="PANTHER" id="PTHR15615">
    <property type="match status" value="1"/>
</dbReference>
<dbReference type="AlphaFoldDB" id="A0A1K0GHW2"/>
<feature type="region of interest" description="Disordered" evidence="1">
    <location>
        <begin position="394"/>
        <end position="415"/>
    </location>
</feature>
<accession>A0A1K0GHW2</accession>
<dbReference type="Gene3D" id="1.10.472.10">
    <property type="entry name" value="Cyclin-like"/>
    <property type="match status" value="1"/>
</dbReference>
<evidence type="ECO:0000256" key="1">
    <source>
        <dbReference type="SAM" id="MobiDB-lite"/>
    </source>
</evidence>
<evidence type="ECO:0000313" key="4">
    <source>
        <dbReference type="Proteomes" id="UP000179920"/>
    </source>
</evidence>
<dbReference type="Proteomes" id="UP000179920">
    <property type="component" value="Chromosome I"/>
</dbReference>
<dbReference type="InterPro" id="IPR013922">
    <property type="entry name" value="Cyclin_PHO80-like"/>
</dbReference>
<dbReference type="Pfam" id="PF08613">
    <property type="entry name" value="Cyclin"/>
    <property type="match status" value="1"/>
</dbReference>
<feature type="compositionally biased region" description="Low complexity" evidence="1">
    <location>
        <begin position="68"/>
        <end position="78"/>
    </location>
</feature>
<feature type="region of interest" description="Disordered" evidence="1">
    <location>
        <begin position="184"/>
        <end position="204"/>
    </location>
</feature>
<dbReference type="Proteomes" id="UP000658997">
    <property type="component" value="Unassembled WGS sequence"/>
</dbReference>
<feature type="compositionally biased region" description="Low complexity" evidence="1">
    <location>
        <begin position="108"/>
        <end position="119"/>
    </location>
</feature>
<dbReference type="GO" id="GO:0000307">
    <property type="term" value="C:cyclin-dependent protein kinase holoenzyme complex"/>
    <property type="evidence" value="ECO:0007669"/>
    <property type="project" value="TreeGrafter"/>
</dbReference>
<evidence type="ECO:0000313" key="2">
    <source>
        <dbReference type="EMBL" id="SAM63914.1"/>
    </source>
</evidence>
<feature type="compositionally biased region" description="Polar residues" evidence="1">
    <location>
        <begin position="44"/>
        <end position="53"/>
    </location>
</feature>
<keyword evidence="5" id="KW-1185">Reference proteome</keyword>
<evidence type="ECO:0000313" key="5">
    <source>
        <dbReference type="Proteomes" id="UP000658997"/>
    </source>
</evidence>
<gene>
    <name evidence="3" type="ORF">UBRO2_04028</name>
    <name evidence="2" type="ORF">UBRO_08424</name>
</gene>
<organism evidence="2 4">
    <name type="scientific">Ustilago bromivora</name>
    <dbReference type="NCBI Taxonomy" id="307758"/>
    <lineage>
        <taxon>Eukaryota</taxon>
        <taxon>Fungi</taxon>
        <taxon>Dikarya</taxon>
        <taxon>Basidiomycota</taxon>
        <taxon>Ustilaginomycotina</taxon>
        <taxon>Ustilaginomycetes</taxon>
        <taxon>Ustilaginales</taxon>
        <taxon>Ustilaginaceae</taxon>
        <taxon>Ustilago</taxon>
    </lineage>
</organism>
<dbReference type="EMBL" id="LT558117">
    <property type="protein sequence ID" value="SAM63914.1"/>
    <property type="molecule type" value="Genomic_DNA"/>
</dbReference>
<dbReference type="OrthoDB" id="286814at2759"/>
<dbReference type="CDD" id="cd20557">
    <property type="entry name" value="CYCLIN_ScPCL1-like"/>
    <property type="match status" value="1"/>
</dbReference>
<feature type="region of interest" description="Disordered" evidence="1">
    <location>
        <begin position="97"/>
        <end position="123"/>
    </location>
</feature>
<feature type="region of interest" description="Disordered" evidence="1">
    <location>
        <begin position="432"/>
        <end position="463"/>
    </location>
</feature>
<evidence type="ECO:0000313" key="3">
    <source>
        <dbReference type="EMBL" id="SYW80996.1"/>
    </source>
</evidence>
<feature type="region of interest" description="Disordered" evidence="1">
    <location>
        <begin position="44"/>
        <end position="78"/>
    </location>
</feature>
<feature type="compositionally biased region" description="Polar residues" evidence="1">
    <location>
        <begin position="97"/>
        <end position="107"/>
    </location>
</feature>
<dbReference type="GO" id="GO:0016538">
    <property type="term" value="F:cyclin-dependent protein serine/threonine kinase regulator activity"/>
    <property type="evidence" value="ECO:0007669"/>
    <property type="project" value="TreeGrafter"/>
</dbReference>
<sequence length="478" mass="51215">MQPLGPFAVDGITVPIADYVELNGFNLASHTTALEQSVLGKPHLSSTNTNNGGLTLMPPTVCGKRSRSNSTSSSAASSHASVFSCSENDLFESGYETQTTSLGEQTPSSRKSSMSESSSQQIEHDLASWHADLLAASQEEQQRCAKRLRHLQGEVLRLANQVVSTAGKQPVQAAAPVASAPAPLNNTSGISPSSSASSSLSSASDDTKNSLVDSLIDAAVRTLDAIWNASTPSESCDLAKGNSALPLQVFIRETLRRARASCSTLQASLLYCVRLGEACKRSRQMSLRQSTRAAGVQVEVEAQSSSPLHGMNKEELCLTRCPRRMFLASIMVASKFVQDRTYSNRAWAKISGLPAKDLGKLERAFLKAIDYRLMTSYVEWDKWTAELAQSNASVAETSSNNGVAGRRSSLSRSQSDNVTGVELALDTELRAASPRLPSQVQPKYRHLSDAQQQSQPRLGADISLPFPRAAPAVVSAEI</sequence>
<protein>
    <submittedName>
        <fullName evidence="3">Related to PCL5 - cyclin</fullName>
    </submittedName>
    <submittedName>
        <fullName evidence="2">Related to PCL5-cyclin</fullName>
    </submittedName>
</protein>
<name>A0A1K0GHW2_9BASI</name>
<dbReference type="GO" id="GO:0005634">
    <property type="term" value="C:nucleus"/>
    <property type="evidence" value="ECO:0007669"/>
    <property type="project" value="TreeGrafter"/>
</dbReference>
<dbReference type="EMBL" id="ULHB01000086">
    <property type="protein sequence ID" value="SYW80996.1"/>
    <property type="molecule type" value="Genomic_DNA"/>
</dbReference>
<reference evidence="2" key="2">
    <citation type="submission" date="2016-04" db="EMBL/GenBank/DDBJ databases">
        <authorList>
            <person name="Evans L.H."/>
            <person name="Alamgir A."/>
            <person name="Owens N."/>
            <person name="Weber N.D."/>
            <person name="Virtaneva K."/>
            <person name="Barbian K."/>
            <person name="Babar A."/>
            <person name="Rosenke K."/>
        </authorList>
    </citation>
    <scope>NUCLEOTIDE SEQUENCE</scope>
    <source>
        <strain evidence="2">UB2112</strain>
    </source>
</reference>
<reference evidence="4" key="1">
    <citation type="submission" date="2016-04" db="EMBL/GenBank/DDBJ databases">
        <authorList>
            <person name="Guldener U."/>
            <person name="Guldener U."/>
        </authorList>
    </citation>
    <scope>NUCLEOTIDE SEQUENCE [LARGE SCALE GENOMIC DNA]</scope>
    <source>
        <strain evidence="4">UB2112</strain>
    </source>
</reference>
<dbReference type="PANTHER" id="PTHR15615:SF36">
    <property type="entry name" value="PHO85 CYCLIN-5"/>
    <property type="match status" value="1"/>
</dbReference>